<keyword evidence="13" id="KW-1185">Reference proteome</keyword>
<reference evidence="12 13" key="1">
    <citation type="submission" date="2024-03" db="EMBL/GenBank/DDBJ databases">
        <title>The Acrasis kona genome and developmental transcriptomes reveal deep origins of eukaryotic multicellular pathways.</title>
        <authorList>
            <person name="Sheikh S."/>
            <person name="Fu C.-J."/>
            <person name="Brown M.W."/>
            <person name="Baldauf S.L."/>
        </authorList>
    </citation>
    <scope>NUCLEOTIDE SEQUENCE [LARGE SCALE GENOMIC DNA]</scope>
    <source>
        <strain evidence="12 13">ATCC MYA-3509</strain>
    </source>
</reference>
<keyword evidence="3 9" id="KW-0235">DNA replication</keyword>
<keyword evidence="8 9" id="KW-0539">Nucleus</keyword>
<dbReference type="InterPro" id="IPR038167">
    <property type="entry name" value="SSRP1_sf"/>
</dbReference>
<feature type="region of interest" description="Disordered" evidence="10">
    <location>
        <begin position="481"/>
        <end position="631"/>
    </location>
</feature>
<dbReference type="GO" id="GO:0031491">
    <property type="term" value="F:nucleosome binding"/>
    <property type="evidence" value="ECO:0007669"/>
    <property type="project" value="TreeGrafter"/>
</dbReference>
<dbReference type="GO" id="GO:0042393">
    <property type="term" value="F:histone binding"/>
    <property type="evidence" value="ECO:0007669"/>
    <property type="project" value="TreeGrafter"/>
</dbReference>
<feature type="domain" description="Histone chaperone RTT106/FACT complex subunit SPT16-like middle" evidence="11">
    <location>
        <begin position="370"/>
        <end position="463"/>
    </location>
</feature>
<dbReference type="CDD" id="cd13231">
    <property type="entry name" value="PH2_SSRP1-like"/>
    <property type="match status" value="1"/>
</dbReference>
<feature type="compositionally biased region" description="Basic and acidic residues" evidence="10">
    <location>
        <begin position="521"/>
        <end position="530"/>
    </location>
</feature>
<dbReference type="Pfam" id="PF21103">
    <property type="entry name" value="PH1_SSRP1-like"/>
    <property type="match status" value="1"/>
</dbReference>
<feature type="compositionally biased region" description="Acidic residues" evidence="10">
    <location>
        <begin position="489"/>
        <end position="518"/>
    </location>
</feature>
<dbReference type="Proteomes" id="UP001431209">
    <property type="component" value="Unassembled WGS sequence"/>
</dbReference>
<keyword evidence="5 9" id="KW-0805">Transcription regulation</keyword>
<evidence type="ECO:0000256" key="7">
    <source>
        <dbReference type="ARBA" id="ARBA00023204"/>
    </source>
</evidence>
<dbReference type="InterPro" id="IPR011993">
    <property type="entry name" value="PH-like_dom_sf"/>
</dbReference>
<dbReference type="PRINTS" id="PR00887">
    <property type="entry name" value="SSRCOGNITION"/>
</dbReference>
<dbReference type="InterPro" id="IPR024954">
    <property type="entry name" value="SSRP1_DD"/>
</dbReference>
<dbReference type="InterPro" id="IPR035417">
    <property type="entry name" value="SSRP1/POB3_N"/>
</dbReference>
<dbReference type="EMBL" id="JAOPGA020001810">
    <property type="protein sequence ID" value="KAL0491492.1"/>
    <property type="molecule type" value="Genomic_DNA"/>
</dbReference>
<keyword evidence="2 9" id="KW-0158">Chromosome</keyword>
<evidence type="ECO:0000256" key="2">
    <source>
        <dbReference type="ARBA" id="ARBA00022454"/>
    </source>
</evidence>
<evidence type="ECO:0000313" key="13">
    <source>
        <dbReference type="Proteomes" id="UP001431209"/>
    </source>
</evidence>
<evidence type="ECO:0000256" key="8">
    <source>
        <dbReference type="ARBA" id="ARBA00023242"/>
    </source>
</evidence>
<comment type="subcellular location">
    <subcellularLocation>
        <location evidence="9">Nucleus</location>
    </subcellularLocation>
    <subcellularLocation>
        <location evidence="9">Chromosome</location>
    </subcellularLocation>
</comment>
<name>A0AAW2ZNQ7_9EUKA</name>
<evidence type="ECO:0000313" key="12">
    <source>
        <dbReference type="EMBL" id="KAL0491492.1"/>
    </source>
</evidence>
<dbReference type="InterPro" id="IPR000969">
    <property type="entry name" value="SSRP1/POB3"/>
</dbReference>
<dbReference type="InterPro" id="IPR048993">
    <property type="entry name" value="SSRP1-like_PH1"/>
</dbReference>
<dbReference type="Pfam" id="PF03531">
    <property type="entry name" value="SSrecog"/>
    <property type="match status" value="1"/>
</dbReference>
<dbReference type="InterPro" id="IPR050454">
    <property type="entry name" value="RTT106/SSRP1_HistChap/FACT"/>
</dbReference>
<sequence>MSTTATPAAPDRFKGIFLGGRNATAIAGELVVSGEDEKSFYWKANGSTNNVIVNKGTIDHFEWLLTGRGYALRIWKNGSEQITEFLNFKEADFSKLKELLDRFFPDLQVNKTELCSRGVNWGEPKFHGNVLSFENDNKEEFLINLSDVKTCTKSAKNELIVEFHNDDTVQKTDDMLVEMRFVIPKEIKPEGEEEEGEDAPPSINPFDQIYNKIISRAEISTDTGDAIASFEGLPFITPRGKYNVDMHKKYIRLHGKTYAFKVLYKSISTLFLLPKPGETHMFFVVSLDTPIRQGQKAYPYLVFQFDKSVMISKEKPLQIKMDKEGLDKLQDKTLKETMHGKQFEVVAKVFRALAERRLIGPGKFKSFTGDNGIKCSMKANEGFLFFLEKSLFFLHKPAIYMRHEEIKSFKFARTDNRAGGSRYFDLVVLLKNGKTFIFSNINRSEYENLIEFISGKNLHIENLKEMKEAEAAAHTYAENTVGGAAGGAADDDDEEDDEDFQADEHNSDEDDREFEEIVDNVAEKIDHGEAAENDDEASGSSAKKRKRDDEDAGDEEKSDKPKKKKKKASKEEAAGEEEEKPKKKKKKAAAAEGEEEKPKKKKKKAATAEGEEEKPKKKKKKATEEVVSVEE</sequence>
<protein>
    <recommendedName>
        <fullName evidence="9">FACT complex subunit SSRP1</fullName>
    </recommendedName>
</protein>
<dbReference type="Pfam" id="PF08512">
    <property type="entry name" value="Rttp106-like_middle"/>
    <property type="match status" value="1"/>
</dbReference>
<comment type="caution">
    <text evidence="12">The sequence shown here is derived from an EMBL/GenBank/DDBJ whole genome shotgun (WGS) entry which is preliminary data.</text>
</comment>
<dbReference type="Gene3D" id="2.30.29.150">
    <property type="match status" value="1"/>
</dbReference>
<evidence type="ECO:0000256" key="10">
    <source>
        <dbReference type="SAM" id="MobiDB-lite"/>
    </source>
</evidence>
<evidence type="ECO:0000256" key="1">
    <source>
        <dbReference type="ARBA" id="ARBA00010060"/>
    </source>
</evidence>
<dbReference type="Pfam" id="PF17292">
    <property type="entry name" value="POB3_N"/>
    <property type="match status" value="1"/>
</dbReference>
<gene>
    <name evidence="12" type="ORF">AKO1_003992</name>
</gene>
<dbReference type="SUPFAM" id="SSF50729">
    <property type="entry name" value="PH domain-like"/>
    <property type="match status" value="1"/>
</dbReference>
<keyword evidence="4 9" id="KW-0227">DNA damage</keyword>
<dbReference type="InterPro" id="IPR013719">
    <property type="entry name" value="RTT106/SPT16-like_middle_dom"/>
</dbReference>
<comment type="function">
    <text evidence="9">Component of the FACT complex, a general chromatin factor that acts to reorganize nucleosomes. The FACT complex is involved in multiple processes that require DNA as a template such as mRNA elongation, DNA replication and DNA repair. During transcription elongation the FACT complex acts as a histone chaperone that both destabilizes and restores nucleosomal structure. It facilitates the passage of RNA polymerase II and transcription by promoting the dissociation of one histone H2A-H2B dimer from the nucleosome, then subsequently promotes the reestablishment of the nucleosome following the passage of RNA polymerase II.</text>
</comment>
<dbReference type="GO" id="GO:0006260">
    <property type="term" value="P:DNA replication"/>
    <property type="evidence" value="ECO:0007669"/>
    <property type="project" value="UniProtKB-KW"/>
</dbReference>
<dbReference type="Gene3D" id="2.30.29.30">
    <property type="entry name" value="Pleckstrin-homology domain (PH domain)/Phosphotyrosine-binding domain (PTB)"/>
    <property type="match status" value="2"/>
</dbReference>
<evidence type="ECO:0000256" key="4">
    <source>
        <dbReference type="ARBA" id="ARBA00022763"/>
    </source>
</evidence>
<dbReference type="FunFam" id="2.30.29.150:FF:000001">
    <property type="entry name" value="Fact complex subunit ssrp1"/>
    <property type="match status" value="1"/>
</dbReference>
<dbReference type="PANTHER" id="PTHR45849">
    <property type="entry name" value="FACT COMPLEX SUBUNIT SSRP1"/>
    <property type="match status" value="1"/>
</dbReference>
<evidence type="ECO:0000259" key="11">
    <source>
        <dbReference type="SMART" id="SM01287"/>
    </source>
</evidence>
<comment type="similarity">
    <text evidence="1 9">Belongs to the SSRP1 family.</text>
</comment>
<dbReference type="CDD" id="cd13230">
    <property type="entry name" value="PH1_SSRP1-like"/>
    <property type="match status" value="1"/>
</dbReference>
<dbReference type="GO" id="GO:0003677">
    <property type="term" value="F:DNA binding"/>
    <property type="evidence" value="ECO:0007669"/>
    <property type="project" value="InterPro"/>
</dbReference>
<organism evidence="12 13">
    <name type="scientific">Acrasis kona</name>
    <dbReference type="NCBI Taxonomy" id="1008807"/>
    <lineage>
        <taxon>Eukaryota</taxon>
        <taxon>Discoba</taxon>
        <taxon>Heterolobosea</taxon>
        <taxon>Tetramitia</taxon>
        <taxon>Eutetramitia</taxon>
        <taxon>Acrasidae</taxon>
        <taxon>Acrasis</taxon>
    </lineage>
</organism>
<keyword evidence="6 9" id="KW-0804">Transcription</keyword>
<dbReference type="SMART" id="SM01287">
    <property type="entry name" value="Rtt106"/>
    <property type="match status" value="1"/>
</dbReference>
<evidence type="ECO:0000256" key="5">
    <source>
        <dbReference type="ARBA" id="ARBA00023015"/>
    </source>
</evidence>
<dbReference type="PANTHER" id="PTHR45849:SF1">
    <property type="entry name" value="FACT COMPLEX SUBUNIT SSRP1"/>
    <property type="match status" value="1"/>
</dbReference>
<proteinExistence type="inferred from homology"/>
<accession>A0AAW2ZNQ7</accession>
<evidence type="ECO:0000256" key="9">
    <source>
        <dbReference type="RuleBase" id="RU364013"/>
    </source>
</evidence>
<keyword evidence="7 9" id="KW-0234">DNA repair</keyword>
<dbReference type="GO" id="GO:0006281">
    <property type="term" value="P:DNA repair"/>
    <property type="evidence" value="ECO:0007669"/>
    <property type="project" value="UniProtKB-KW"/>
</dbReference>
<evidence type="ECO:0000256" key="6">
    <source>
        <dbReference type="ARBA" id="ARBA00023163"/>
    </source>
</evidence>
<dbReference type="AlphaFoldDB" id="A0AAW2ZNQ7"/>
<dbReference type="GO" id="GO:0035101">
    <property type="term" value="C:FACT complex"/>
    <property type="evidence" value="ECO:0007669"/>
    <property type="project" value="TreeGrafter"/>
</dbReference>
<dbReference type="Gene3D" id="2.30.29.220">
    <property type="entry name" value="Structure-specific recognition protein (SSRP1)"/>
    <property type="match status" value="1"/>
</dbReference>
<evidence type="ECO:0000256" key="3">
    <source>
        <dbReference type="ARBA" id="ARBA00022705"/>
    </source>
</evidence>